<evidence type="ECO:0000313" key="23">
    <source>
        <dbReference type="Ensembl" id="ENSLLEP00000025143.1"/>
    </source>
</evidence>
<dbReference type="InterPro" id="IPR006201">
    <property type="entry name" value="Neur_channel"/>
</dbReference>
<keyword evidence="12" id="KW-0628">Postsynaptic cell membrane</keyword>
<keyword evidence="5 20" id="KW-1133">Transmembrane helix</keyword>
<dbReference type="Pfam" id="PF02931">
    <property type="entry name" value="Neur_chan_LBD"/>
    <property type="match status" value="1"/>
</dbReference>
<dbReference type="SUPFAM" id="SSF63712">
    <property type="entry name" value="Nicotinic receptor ligand binding domain-like"/>
    <property type="match status" value="1"/>
</dbReference>
<keyword evidence="13" id="KW-1071">Ligand-gated ion channel</keyword>
<dbReference type="AlphaFoldDB" id="A0A8C5PMJ0"/>
<evidence type="ECO:0000256" key="12">
    <source>
        <dbReference type="ARBA" id="ARBA00023257"/>
    </source>
</evidence>
<reference evidence="23" key="2">
    <citation type="submission" date="2025-09" db="UniProtKB">
        <authorList>
            <consortium name="Ensembl"/>
        </authorList>
    </citation>
    <scope>IDENTIFICATION</scope>
</reference>
<evidence type="ECO:0000256" key="20">
    <source>
        <dbReference type="RuleBase" id="RU000687"/>
    </source>
</evidence>
<evidence type="ECO:0000256" key="7">
    <source>
        <dbReference type="ARBA" id="ARBA00023065"/>
    </source>
</evidence>
<dbReference type="GO" id="GO:0005230">
    <property type="term" value="F:extracellular ligand-gated monoatomic ion channel activity"/>
    <property type="evidence" value="ECO:0007669"/>
    <property type="project" value="InterPro"/>
</dbReference>
<dbReference type="GO" id="GO:0004888">
    <property type="term" value="F:transmembrane signaling receptor activity"/>
    <property type="evidence" value="ECO:0007669"/>
    <property type="project" value="InterPro"/>
</dbReference>
<feature type="transmembrane region" description="Helical" evidence="20">
    <location>
        <begin position="266"/>
        <end position="287"/>
    </location>
</feature>
<evidence type="ECO:0000256" key="18">
    <source>
        <dbReference type="ARBA" id="ARBA00036634"/>
    </source>
</evidence>
<evidence type="ECO:0000256" key="4">
    <source>
        <dbReference type="ARBA" id="ARBA00022729"/>
    </source>
</evidence>
<proteinExistence type="inferred from homology"/>
<dbReference type="Gene3D" id="1.20.58.390">
    <property type="entry name" value="Neurotransmitter-gated ion-channel transmembrane domain"/>
    <property type="match status" value="1"/>
</dbReference>
<feature type="domain" description="Neurotransmitter-gated ion-channel transmembrane" evidence="22">
    <location>
        <begin position="242"/>
        <end position="445"/>
    </location>
</feature>
<dbReference type="PRINTS" id="PR00252">
    <property type="entry name" value="NRIONCHANNEL"/>
</dbReference>
<dbReference type="InterPro" id="IPR036719">
    <property type="entry name" value="Neuro-gated_channel_TM_sf"/>
</dbReference>
<feature type="domain" description="Neurotransmitter-gated ion-channel ligand-binding" evidence="21">
    <location>
        <begin position="42"/>
        <end position="234"/>
    </location>
</feature>
<evidence type="ECO:0000256" key="15">
    <source>
        <dbReference type="ARBA" id="ARBA00034104"/>
    </source>
</evidence>
<sequence length="456" mass="51898">MSIYAVCLFLTAFLVGACHSRVCSYQDLLSSLNLTDLPGLDVRPVKDWTKPSVVYVNVIVYTIVSLDTRLQTLTTYIWFSMAWRNEFISWNPDDFCGIDKMFVYSDIFWHPDIYIYEMVDEAKYPVIPYYIVHSNGKIVSDKPLRIITSCKLNIYKFPFDMQSCTLSLGPYIHPISQIEVLPKVNSRKVFANSMEIFVNKGEWTFMDIVVANGTVESENVTYSQVIYTITLKRDYIVYLVDLIIPSYFLVFLDFASMFMPTGSERLSFKISIVLGFSVLLVILFEILPNSETLPVLGIFCCACMGVMVVSIVGSVFTSYMNRLSNNNNESNVLSSLKIWIIKYLAPVLGFRLKLSNNDLATTKNCKVSKKLEEILEVQNKVIASATEADISPEVKQIKNLLIDVLKIHQELVLARTERDTRSEWQVAAIVVDRLILIVHLIALVAIFLFVVSVWAT</sequence>
<comment type="catalytic activity">
    <reaction evidence="16">
        <text>K(+)(in) = K(+)(out)</text>
        <dbReference type="Rhea" id="RHEA:29463"/>
        <dbReference type="ChEBI" id="CHEBI:29103"/>
    </reaction>
</comment>
<keyword evidence="4 20" id="KW-0732">Signal</keyword>
<keyword evidence="9" id="KW-1015">Disulfide bond</keyword>
<evidence type="ECO:0000256" key="13">
    <source>
        <dbReference type="ARBA" id="ARBA00023286"/>
    </source>
</evidence>
<keyword evidence="11" id="KW-0325">Glycoprotein</keyword>
<dbReference type="InterPro" id="IPR006202">
    <property type="entry name" value="Neur_chan_lig-bd"/>
</dbReference>
<evidence type="ECO:0000256" key="14">
    <source>
        <dbReference type="ARBA" id="ARBA00023303"/>
    </source>
</evidence>
<keyword evidence="8 20" id="KW-0472">Membrane</keyword>
<keyword evidence="14 20" id="KW-0407">Ion channel</keyword>
<comment type="subcellular location">
    <subcellularLocation>
        <location evidence="15">Postsynaptic cell membrane</location>
        <topology evidence="15">Multi-pass membrane protein</topology>
    </subcellularLocation>
</comment>
<comment type="catalytic activity">
    <reaction evidence="17">
        <text>Na(+)(in) = Na(+)(out)</text>
        <dbReference type="Rhea" id="RHEA:34963"/>
        <dbReference type="ChEBI" id="CHEBI:29101"/>
    </reaction>
</comment>
<feature type="transmembrane region" description="Helical" evidence="20">
    <location>
        <begin position="235"/>
        <end position="254"/>
    </location>
</feature>
<keyword evidence="3 20" id="KW-0812">Transmembrane</keyword>
<evidence type="ECO:0000313" key="24">
    <source>
        <dbReference type="Proteomes" id="UP000694569"/>
    </source>
</evidence>
<dbReference type="GO" id="GO:0045211">
    <property type="term" value="C:postsynaptic membrane"/>
    <property type="evidence" value="ECO:0007669"/>
    <property type="project" value="UniProtKB-SubCell"/>
</dbReference>
<dbReference type="OrthoDB" id="6097796at2759"/>
<evidence type="ECO:0000259" key="22">
    <source>
        <dbReference type="Pfam" id="PF02932"/>
    </source>
</evidence>
<dbReference type="InterPro" id="IPR038050">
    <property type="entry name" value="Neuro_actylchol_rec"/>
</dbReference>
<keyword evidence="2" id="KW-1003">Cell membrane</keyword>
<feature type="signal peptide" evidence="20">
    <location>
        <begin position="1"/>
        <end position="20"/>
    </location>
</feature>
<evidence type="ECO:0000256" key="6">
    <source>
        <dbReference type="ARBA" id="ARBA00023018"/>
    </source>
</evidence>
<feature type="transmembrane region" description="Helical" evidence="20">
    <location>
        <begin position="434"/>
        <end position="455"/>
    </location>
</feature>
<evidence type="ECO:0000256" key="3">
    <source>
        <dbReference type="ARBA" id="ARBA00022692"/>
    </source>
</evidence>
<reference evidence="23" key="1">
    <citation type="submission" date="2025-08" db="UniProtKB">
        <authorList>
            <consortium name="Ensembl"/>
        </authorList>
    </citation>
    <scope>IDENTIFICATION</scope>
</reference>
<comment type="function">
    <text evidence="19">Forms serotonin (5-hydroxytryptamine/5-HT3)-activated cation-selective channel complexes, which when activated cause fast, depolarizing responses in neurons.</text>
</comment>
<dbReference type="PANTHER" id="PTHR18945">
    <property type="entry name" value="NEUROTRANSMITTER GATED ION CHANNEL"/>
    <property type="match status" value="1"/>
</dbReference>
<dbReference type="SUPFAM" id="SSF90112">
    <property type="entry name" value="Neurotransmitter-gated ion-channel transmembrane pore"/>
    <property type="match status" value="1"/>
</dbReference>
<evidence type="ECO:0000256" key="11">
    <source>
        <dbReference type="ARBA" id="ARBA00023180"/>
    </source>
</evidence>
<keyword evidence="7 20" id="KW-0406">Ion transport</keyword>
<organism evidence="23 24">
    <name type="scientific">Leptobrachium leishanense</name>
    <name type="common">Leishan spiny toad</name>
    <dbReference type="NCBI Taxonomy" id="445787"/>
    <lineage>
        <taxon>Eukaryota</taxon>
        <taxon>Metazoa</taxon>
        <taxon>Chordata</taxon>
        <taxon>Craniata</taxon>
        <taxon>Vertebrata</taxon>
        <taxon>Euteleostomi</taxon>
        <taxon>Amphibia</taxon>
        <taxon>Batrachia</taxon>
        <taxon>Anura</taxon>
        <taxon>Pelobatoidea</taxon>
        <taxon>Megophryidae</taxon>
        <taxon>Leptobrachium</taxon>
    </lineage>
</organism>
<evidence type="ECO:0000256" key="5">
    <source>
        <dbReference type="ARBA" id="ARBA00022989"/>
    </source>
</evidence>
<dbReference type="GeneTree" id="ENSGT00940000160721"/>
<evidence type="ECO:0008006" key="25">
    <source>
        <dbReference type="Google" id="ProtNLM"/>
    </source>
</evidence>
<comment type="catalytic activity">
    <reaction evidence="18">
        <text>Ca(2+)(in) = Ca(2+)(out)</text>
        <dbReference type="Rhea" id="RHEA:29671"/>
        <dbReference type="ChEBI" id="CHEBI:29108"/>
    </reaction>
</comment>
<evidence type="ECO:0000256" key="16">
    <source>
        <dbReference type="ARBA" id="ARBA00034430"/>
    </source>
</evidence>
<evidence type="ECO:0000256" key="19">
    <source>
        <dbReference type="ARBA" id="ARBA00037540"/>
    </source>
</evidence>
<evidence type="ECO:0000256" key="9">
    <source>
        <dbReference type="ARBA" id="ARBA00023157"/>
    </source>
</evidence>
<keyword evidence="24" id="KW-1185">Reference proteome</keyword>
<dbReference type="InterPro" id="IPR036734">
    <property type="entry name" value="Neur_chan_lig-bd_sf"/>
</dbReference>
<dbReference type="InterPro" id="IPR006029">
    <property type="entry name" value="Neurotrans-gated_channel_TM"/>
</dbReference>
<evidence type="ECO:0000256" key="1">
    <source>
        <dbReference type="ARBA" id="ARBA00022448"/>
    </source>
</evidence>
<dbReference type="Ensembl" id="ENSLLET00000026102.1">
    <property type="protein sequence ID" value="ENSLLEP00000025143.1"/>
    <property type="gene ID" value="ENSLLEG00000015974.1"/>
</dbReference>
<keyword evidence="10" id="KW-0675">Receptor</keyword>
<feature type="chain" id="PRO_5034334626" description="5-hydroxytryptamine receptor 3A-like" evidence="20">
    <location>
        <begin position="21"/>
        <end position="456"/>
    </location>
</feature>
<accession>A0A8C5PMJ0</accession>
<evidence type="ECO:0000256" key="2">
    <source>
        <dbReference type="ARBA" id="ARBA00022475"/>
    </source>
</evidence>
<dbReference type="Gene3D" id="2.70.170.10">
    <property type="entry name" value="Neurotransmitter-gated ion-channel ligand-binding domain"/>
    <property type="match status" value="1"/>
</dbReference>
<evidence type="ECO:0000256" key="8">
    <source>
        <dbReference type="ARBA" id="ARBA00023136"/>
    </source>
</evidence>
<dbReference type="Proteomes" id="UP000694569">
    <property type="component" value="Unplaced"/>
</dbReference>
<evidence type="ECO:0000256" key="10">
    <source>
        <dbReference type="ARBA" id="ARBA00023170"/>
    </source>
</evidence>
<dbReference type="InterPro" id="IPR018000">
    <property type="entry name" value="Neurotransmitter_ion_chnl_CS"/>
</dbReference>
<dbReference type="PROSITE" id="PS00236">
    <property type="entry name" value="NEUROTR_ION_CHANNEL"/>
    <property type="match status" value="1"/>
</dbReference>
<comment type="similarity">
    <text evidence="20">Belongs to the ligand-gated ion channel (TC 1.A.9) family.</text>
</comment>
<feature type="transmembrane region" description="Helical" evidence="20">
    <location>
        <begin position="293"/>
        <end position="316"/>
    </location>
</feature>
<evidence type="ECO:0000256" key="17">
    <source>
        <dbReference type="ARBA" id="ARBA00036239"/>
    </source>
</evidence>
<dbReference type="Pfam" id="PF02932">
    <property type="entry name" value="Neur_chan_memb"/>
    <property type="match status" value="1"/>
</dbReference>
<dbReference type="FunFam" id="2.70.170.10:FF:000017">
    <property type="entry name" value="5-hydroxytryptamine receptor 3A"/>
    <property type="match status" value="1"/>
</dbReference>
<name>A0A8C5PMJ0_9ANUR</name>
<keyword evidence="6" id="KW-0770">Synapse</keyword>
<evidence type="ECO:0000259" key="21">
    <source>
        <dbReference type="Pfam" id="PF02931"/>
    </source>
</evidence>
<keyword evidence="1 20" id="KW-0813">Transport</keyword>
<protein>
    <recommendedName>
        <fullName evidence="25">5-hydroxytryptamine receptor 3A-like</fullName>
    </recommendedName>
</protein>